<reference evidence="3 4" key="1">
    <citation type="submission" date="2019-08" db="EMBL/GenBank/DDBJ databases">
        <title>Deep-cultivation of Planctomycetes and their phenomic and genomic characterization uncovers novel biology.</title>
        <authorList>
            <person name="Wiegand S."/>
            <person name="Jogler M."/>
            <person name="Boedeker C."/>
            <person name="Pinto D."/>
            <person name="Vollmers J."/>
            <person name="Rivas-Marin E."/>
            <person name="Kohn T."/>
            <person name="Peeters S.H."/>
            <person name="Heuer A."/>
            <person name="Rast P."/>
            <person name="Oberbeckmann S."/>
            <person name="Bunk B."/>
            <person name="Jeske O."/>
            <person name="Meyerdierks A."/>
            <person name="Storesund J.E."/>
            <person name="Kallscheuer N."/>
            <person name="Luecker S."/>
            <person name="Lage O.M."/>
            <person name="Pohl T."/>
            <person name="Merkel B.J."/>
            <person name="Hornburger P."/>
            <person name="Mueller R.-W."/>
            <person name="Bruemmer F."/>
            <person name="Labrenz M."/>
            <person name="Spormann A.M."/>
            <person name="Op den Camp H."/>
            <person name="Overmann J."/>
            <person name="Amann R."/>
            <person name="Jetten M.S.M."/>
            <person name="Mascher T."/>
            <person name="Medema M.H."/>
            <person name="Devos D.P."/>
            <person name="Kaster A.-K."/>
            <person name="Ovreas L."/>
            <person name="Rohde M."/>
            <person name="Galperin M.Y."/>
            <person name="Jogler C."/>
        </authorList>
    </citation>
    <scope>NUCLEOTIDE SEQUENCE [LARGE SCALE GENOMIC DNA]</scope>
    <source>
        <strain evidence="3 4">UC8</strain>
    </source>
</reference>
<dbReference type="InterPro" id="IPR001296">
    <property type="entry name" value="Glyco_trans_1"/>
</dbReference>
<sequence>MTRRLCLVIPTLDRGGAEKQLCLLAAGLPKDQWDTHVVLLTRDGPRRAMLDAAEIPVTLIGKRFKADPTAYLRLKRYFRQLRPDIVHTWIFAANSYGRAAAHAVGVPTIIGSERCVDLWKTSRHFAIDRYLARRSQAITTNSCGVRDFYAQHGIAAERFRIIPNGIEPQSYPAVSREEACRRLGVDADRRLVFAVGRLWPQKRYRDLIWGGEMLGLMRGDTTLVIIGEGPQRSELMRYRDAVTNSQRVSLAGQRSDVGSLLPHADAFWIGSEYEGQSNSVMEAMQAGLPVVASDIPGNRDLVLDEQTGWIVPLGDAAAFAQTTNTILNDADLAHRMGQAAKQRIATEFTVQNMRDRHQQLYNELSSGNSPSGKSES</sequence>
<dbReference type="RefSeq" id="WP_068133465.1">
    <property type="nucleotide sequence ID" value="NZ_CP042914.1"/>
</dbReference>
<dbReference type="PANTHER" id="PTHR12526">
    <property type="entry name" value="GLYCOSYLTRANSFERASE"/>
    <property type="match status" value="1"/>
</dbReference>
<dbReference type="Pfam" id="PF00534">
    <property type="entry name" value="Glycos_transf_1"/>
    <property type="match status" value="1"/>
</dbReference>
<gene>
    <name evidence="3" type="primary">pglJ</name>
    <name evidence="3" type="ORF">UC8_33880</name>
</gene>
<dbReference type="SUPFAM" id="SSF53756">
    <property type="entry name" value="UDP-Glycosyltransferase/glycogen phosphorylase"/>
    <property type="match status" value="1"/>
</dbReference>
<dbReference type="AlphaFoldDB" id="A0A5B9QQS2"/>
<dbReference type="PANTHER" id="PTHR12526:SF638">
    <property type="entry name" value="SPORE COAT PROTEIN SA"/>
    <property type="match status" value="1"/>
</dbReference>
<accession>A0A5B9QQS2</accession>
<dbReference type="InterPro" id="IPR028098">
    <property type="entry name" value="Glyco_trans_4-like_N"/>
</dbReference>
<dbReference type="CDD" id="cd03807">
    <property type="entry name" value="GT4_WbnK-like"/>
    <property type="match status" value="1"/>
</dbReference>
<keyword evidence="3" id="KW-0808">Transferase</keyword>
<dbReference type="EC" id="2.4.1.291" evidence="3"/>
<name>A0A5B9QQS2_9BACT</name>
<dbReference type="Pfam" id="PF13439">
    <property type="entry name" value="Glyco_transf_4"/>
    <property type="match status" value="1"/>
</dbReference>
<evidence type="ECO:0000313" key="3">
    <source>
        <dbReference type="EMBL" id="QEG41368.1"/>
    </source>
</evidence>
<dbReference type="Proteomes" id="UP000325286">
    <property type="component" value="Chromosome"/>
</dbReference>
<organism evidence="3 4">
    <name type="scientific">Roseimaritima ulvae</name>
    <dbReference type="NCBI Taxonomy" id="980254"/>
    <lineage>
        <taxon>Bacteria</taxon>
        <taxon>Pseudomonadati</taxon>
        <taxon>Planctomycetota</taxon>
        <taxon>Planctomycetia</taxon>
        <taxon>Pirellulales</taxon>
        <taxon>Pirellulaceae</taxon>
        <taxon>Roseimaritima</taxon>
    </lineage>
</organism>
<feature type="domain" description="Glycosyltransferase subfamily 4-like N-terminal" evidence="2">
    <location>
        <begin position="15"/>
        <end position="169"/>
    </location>
</feature>
<feature type="domain" description="Glycosyl transferase family 1" evidence="1">
    <location>
        <begin position="176"/>
        <end position="343"/>
    </location>
</feature>
<dbReference type="GO" id="GO:0016757">
    <property type="term" value="F:glycosyltransferase activity"/>
    <property type="evidence" value="ECO:0007669"/>
    <property type="project" value="UniProtKB-KW"/>
</dbReference>
<keyword evidence="4" id="KW-1185">Reference proteome</keyword>
<evidence type="ECO:0000259" key="1">
    <source>
        <dbReference type="Pfam" id="PF00534"/>
    </source>
</evidence>
<dbReference type="KEGG" id="rul:UC8_33880"/>
<proteinExistence type="predicted"/>
<evidence type="ECO:0000259" key="2">
    <source>
        <dbReference type="Pfam" id="PF13439"/>
    </source>
</evidence>
<keyword evidence="3" id="KW-0328">Glycosyltransferase</keyword>
<protein>
    <submittedName>
        <fullName evidence="3">N-acetylgalactosamine-N, N'-diacetylbacillosaminyl-diphospho-undecaprenol 4-alpha-N-acetylgalactosaminyltransferase</fullName>
        <ecNumber evidence="3">2.4.1.291</ecNumber>
    </submittedName>
</protein>
<dbReference type="Gene3D" id="3.40.50.2000">
    <property type="entry name" value="Glycogen Phosphorylase B"/>
    <property type="match status" value="2"/>
</dbReference>
<dbReference type="EMBL" id="CP042914">
    <property type="protein sequence ID" value="QEG41368.1"/>
    <property type="molecule type" value="Genomic_DNA"/>
</dbReference>
<dbReference type="OrthoDB" id="9795746at2"/>
<evidence type="ECO:0000313" key="4">
    <source>
        <dbReference type="Proteomes" id="UP000325286"/>
    </source>
</evidence>